<dbReference type="GO" id="GO:0008168">
    <property type="term" value="F:methyltransferase activity"/>
    <property type="evidence" value="ECO:0007669"/>
    <property type="project" value="UniProtKB-KW"/>
</dbReference>
<dbReference type="Gene3D" id="3.40.50.150">
    <property type="entry name" value="Vaccinia Virus protein VP39"/>
    <property type="match status" value="1"/>
</dbReference>
<dbReference type="CDD" id="cd02440">
    <property type="entry name" value="AdoMet_MTases"/>
    <property type="match status" value="1"/>
</dbReference>
<dbReference type="InterPro" id="IPR052356">
    <property type="entry name" value="Thiol_S-MT"/>
</dbReference>
<dbReference type="InterPro" id="IPR013216">
    <property type="entry name" value="Methyltransf_11"/>
</dbReference>
<keyword evidence="2" id="KW-0489">Methyltransferase</keyword>
<proteinExistence type="predicted"/>
<organism evidence="2 3">
    <name type="scientific">Solirubrobacter deserti</name>
    <dbReference type="NCBI Taxonomy" id="2282478"/>
    <lineage>
        <taxon>Bacteria</taxon>
        <taxon>Bacillati</taxon>
        <taxon>Actinomycetota</taxon>
        <taxon>Thermoleophilia</taxon>
        <taxon>Solirubrobacterales</taxon>
        <taxon>Solirubrobacteraceae</taxon>
        <taxon>Solirubrobacter</taxon>
    </lineage>
</organism>
<evidence type="ECO:0000313" key="2">
    <source>
        <dbReference type="EMBL" id="MDA0138762.1"/>
    </source>
</evidence>
<evidence type="ECO:0000313" key="3">
    <source>
        <dbReference type="Proteomes" id="UP001147700"/>
    </source>
</evidence>
<dbReference type="GO" id="GO:0032259">
    <property type="term" value="P:methylation"/>
    <property type="evidence" value="ECO:0007669"/>
    <property type="project" value="UniProtKB-KW"/>
</dbReference>
<gene>
    <name evidence="2" type="ORF">OJ962_14765</name>
</gene>
<dbReference type="SUPFAM" id="SSF53335">
    <property type="entry name" value="S-adenosyl-L-methionine-dependent methyltransferases"/>
    <property type="match status" value="1"/>
</dbReference>
<dbReference type="PANTHER" id="PTHR45036">
    <property type="entry name" value="METHYLTRANSFERASE LIKE 7B"/>
    <property type="match status" value="1"/>
</dbReference>
<keyword evidence="3" id="KW-1185">Reference proteome</keyword>
<reference evidence="2" key="1">
    <citation type="submission" date="2022-10" db="EMBL/GenBank/DDBJ databases">
        <title>The WGS of Solirubrobacter sp. CPCC 204708.</title>
        <authorList>
            <person name="Jiang Z."/>
        </authorList>
    </citation>
    <scope>NUCLEOTIDE SEQUENCE</scope>
    <source>
        <strain evidence="2">CPCC 204708</strain>
    </source>
</reference>
<name>A0ABT4RJM5_9ACTN</name>
<dbReference type="PANTHER" id="PTHR45036:SF1">
    <property type="entry name" value="METHYLTRANSFERASE LIKE 7A"/>
    <property type="match status" value="1"/>
</dbReference>
<sequence>MAARADRRGAAGHRRRLLAGLSGRVVEVGAGNGRNFVHYPPEVLEVVAIEPEPTLRALAEEAERAVPVRVRDGYADELPLADGEVDAAVVSLVLCSVPDQARALAEVRRVVRPGGQLRFYEHVVPPAQPKRALFGLADRTGLWPKVGAGCHLARDTAAAITAAGFAIERCERLEFRAAPLEPRLSYILGCAHR</sequence>
<evidence type="ECO:0000259" key="1">
    <source>
        <dbReference type="Pfam" id="PF08241"/>
    </source>
</evidence>
<dbReference type="InterPro" id="IPR029063">
    <property type="entry name" value="SAM-dependent_MTases_sf"/>
</dbReference>
<keyword evidence="2" id="KW-0808">Transferase</keyword>
<dbReference type="Pfam" id="PF08241">
    <property type="entry name" value="Methyltransf_11"/>
    <property type="match status" value="1"/>
</dbReference>
<protein>
    <submittedName>
        <fullName evidence="2">Class I SAM-dependent methyltransferase</fullName>
    </submittedName>
</protein>
<dbReference type="EMBL" id="JAPCID010000018">
    <property type="protein sequence ID" value="MDA0138762.1"/>
    <property type="molecule type" value="Genomic_DNA"/>
</dbReference>
<dbReference type="Proteomes" id="UP001147700">
    <property type="component" value="Unassembled WGS sequence"/>
</dbReference>
<feature type="domain" description="Methyltransferase type 11" evidence="1">
    <location>
        <begin position="26"/>
        <end position="118"/>
    </location>
</feature>
<accession>A0ABT4RJM5</accession>
<dbReference type="RefSeq" id="WP_202957662.1">
    <property type="nucleotide sequence ID" value="NZ_JAPCID010000018.1"/>
</dbReference>
<comment type="caution">
    <text evidence="2">The sequence shown here is derived from an EMBL/GenBank/DDBJ whole genome shotgun (WGS) entry which is preliminary data.</text>
</comment>